<dbReference type="InterPro" id="IPR011006">
    <property type="entry name" value="CheY-like_superfamily"/>
</dbReference>
<dbReference type="CDD" id="cd00156">
    <property type="entry name" value="REC"/>
    <property type="match status" value="1"/>
</dbReference>
<dbReference type="InterPro" id="IPR013655">
    <property type="entry name" value="PAS_fold_3"/>
</dbReference>
<dbReference type="InterPro" id="IPR001789">
    <property type="entry name" value="Sig_transdc_resp-reg_receiver"/>
</dbReference>
<dbReference type="InterPro" id="IPR003661">
    <property type="entry name" value="HisK_dim/P_dom"/>
</dbReference>
<dbReference type="SMART" id="SM00086">
    <property type="entry name" value="PAC"/>
    <property type="match status" value="1"/>
</dbReference>
<dbReference type="SUPFAM" id="SSF55785">
    <property type="entry name" value="PYP-like sensor domain (PAS domain)"/>
    <property type="match status" value="1"/>
</dbReference>
<dbReference type="SMART" id="SM00448">
    <property type="entry name" value="REC"/>
    <property type="match status" value="1"/>
</dbReference>
<evidence type="ECO:0000313" key="8">
    <source>
        <dbReference type="EMBL" id="MEJ5976677.1"/>
    </source>
</evidence>
<dbReference type="Gene3D" id="2.10.70.100">
    <property type="match status" value="1"/>
</dbReference>
<dbReference type="InterPro" id="IPR036890">
    <property type="entry name" value="HATPase_C_sf"/>
</dbReference>
<dbReference type="PROSITE" id="PS50109">
    <property type="entry name" value="HIS_KIN"/>
    <property type="match status" value="1"/>
</dbReference>
<evidence type="ECO:0000313" key="9">
    <source>
        <dbReference type="Proteomes" id="UP001361239"/>
    </source>
</evidence>
<dbReference type="InterPro" id="IPR036097">
    <property type="entry name" value="HisK_dim/P_sf"/>
</dbReference>
<dbReference type="RefSeq" id="WP_339586580.1">
    <property type="nucleotide sequence ID" value="NZ_JBBHJZ010000001.1"/>
</dbReference>
<dbReference type="Proteomes" id="UP001361239">
    <property type="component" value="Unassembled WGS sequence"/>
</dbReference>
<dbReference type="Pfam" id="PF00512">
    <property type="entry name" value="HisKA"/>
    <property type="match status" value="1"/>
</dbReference>
<reference evidence="8 9" key="1">
    <citation type="submission" date="2024-03" db="EMBL/GenBank/DDBJ databases">
        <authorList>
            <person name="Jo J.-H."/>
        </authorList>
    </citation>
    <scope>NUCLEOTIDE SEQUENCE [LARGE SCALE GENOMIC DNA]</scope>
    <source>
        <strain evidence="8 9">PS1R-30</strain>
    </source>
</reference>
<evidence type="ECO:0000259" key="6">
    <source>
        <dbReference type="PROSITE" id="PS50110"/>
    </source>
</evidence>
<dbReference type="Gene3D" id="1.10.287.130">
    <property type="match status" value="1"/>
</dbReference>
<feature type="domain" description="PAC" evidence="7">
    <location>
        <begin position="224"/>
        <end position="276"/>
    </location>
</feature>
<dbReference type="NCBIfam" id="TIGR00229">
    <property type="entry name" value="sensory_box"/>
    <property type="match status" value="1"/>
</dbReference>
<proteinExistence type="predicted"/>
<comment type="caution">
    <text evidence="8">The sequence shown here is derived from an EMBL/GenBank/DDBJ whole genome shotgun (WGS) entry which is preliminary data.</text>
</comment>
<dbReference type="InterPro" id="IPR003594">
    <property type="entry name" value="HATPase_dom"/>
</dbReference>
<dbReference type="SMART" id="SM00387">
    <property type="entry name" value="HATPase_c"/>
    <property type="match status" value="1"/>
</dbReference>
<dbReference type="SUPFAM" id="SSF47384">
    <property type="entry name" value="Homodimeric domain of signal transducing histidine kinase"/>
    <property type="match status" value="1"/>
</dbReference>
<evidence type="ECO:0000259" key="7">
    <source>
        <dbReference type="PROSITE" id="PS50113"/>
    </source>
</evidence>
<dbReference type="InterPro" id="IPR004358">
    <property type="entry name" value="Sig_transdc_His_kin-like_C"/>
</dbReference>
<feature type="domain" description="Histidine kinase" evidence="5">
    <location>
        <begin position="314"/>
        <end position="533"/>
    </location>
</feature>
<dbReference type="InterPro" id="IPR005467">
    <property type="entry name" value="His_kinase_dom"/>
</dbReference>
<dbReference type="SUPFAM" id="SSF52172">
    <property type="entry name" value="CheY-like"/>
    <property type="match status" value="2"/>
</dbReference>
<feature type="domain" description="Response regulatory" evidence="6">
    <location>
        <begin position="554"/>
        <end position="664"/>
    </location>
</feature>
<dbReference type="EC" id="2.7.13.3" evidence="2"/>
<accession>A0ABU8RUK6</accession>
<keyword evidence="3 4" id="KW-0597">Phosphoprotein</keyword>
<evidence type="ECO:0000256" key="3">
    <source>
        <dbReference type="ARBA" id="ARBA00022553"/>
    </source>
</evidence>
<dbReference type="PANTHER" id="PTHR43065">
    <property type="entry name" value="SENSOR HISTIDINE KINASE"/>
    <property type="match status" value="1"/>
</dbReference>
<dbReference type="SUPFAM" id="SSF55874">
    <property type="entry name" value="ATPase domain of HSP90 chaperone/DNA topoisomerase II/histidine kinase"/>
    <property type="match status" value="1"/>
</dbReference>
<dbReference type="InterPro" id="IPR000014">
    <property type="entry name" value="PAS"/>
</dbReference>
<evidence type="ECO:0000256" key="4">
    <source>
        <dbReference type="PROSITE-ProRule" id="PRU00169"/>
    </source>
</evidence>
<dbReference type="SMART" id="SM00388">
    <property type="entry name" value="HisKA"/>
    <property type="match status" value="1"/>
</dbReference>
<evidence type="ECO:0000256" key="1">
    <source>
        <dbReference type="ARBA" id="ARBA00000085"/>
    </source>
</evidence>
<dbReference type="PRINTS" id="PR00344">
    <property type="entry name" value="BCTRLSENSOR"/>
</dbReference>
<dbReference type="CDD" id="cd00130">
    <property type="entry name" value="PAS"/>
    <property type="match status" value="1"/>
</dbReference>
<dbReference type="Pfam" id="PF08447">
    <property type="entry name" value="PAS_3"/>
    <property type="match status" value="1"/>
</dbReference>
<dbReference type="Gene3D" id="3.40.50.2300">
    <property type="match status" value="1"/>
</dbReference>
<comment type="catalytic activity">
    <reaction evidence="1">
        <text>ATP + protein L-histidine = ADP + protein N-phospho-L-histidine.</text>
        <dbReference type="EC" id="2.7.13.3"/>
    </reaction>
</comment>
<evidence type="ECO:0000256" key="2">
    <source>
        <dbReference type="ARBA" id="ARBA00012438"/>
    </source>
</evidence>
<dbReference type="InterPro" id="IPR001610">
    <property type="entry name" value="PAC"/>
</dbReference>
<dbReference type="Gene3D" id="3.30.565.10">
    <property type="entry name" value="Histidine kinase-like ATPase, C-terminal domain"/>
    <property type="match status" value="1"/>
</dbReference>
<keyword evidence="9" id="KW-1185">Reference proteome</keyword>
<dbReference type="PROSITE" id="PS50113">
    <property type="entry name" value="PAC"/>
    <property type="match status" value="1"/>
</dbReference>
<name>A0ABU8RUK6_9SPHN</name>
<sequence length="683" mass="74037">MASGRSASESAVVLAPLGRDADVAAELLRESGIEAIIAPSVSALAAELSAGAGFAVVTEEALRLADLRDLVGFISGQEEWSDLPFIVLTARGGGLERNPAASRLLDLLGNVTFLERPFHPTTLLSLAQSALRARRRQYEARRRLETIREGEERLRLALAAGGLGAWELDISVGELDASDECKAHFGRRKGDPFTYADLLLSVHPDDRAYMQASVAHCQETGEDYSVEYRCIWPNGDEHWVQVLGRLERDASGTPLRMVGVSQDITDRRQHEAAQRDFMAELERQVAERARQHETVTAQLHEAQKLETLGQLTGGVAHDFNNLLTPVIGNLDLLRRRHDDERSQRLIASALQASERARTLVSRLLSFARRQNLEARPVDTSALLEGMLELVRRSLGPLIAVRVDISRATPPAQVDPNQLELALLNLAVNARDAMPEGGELTFSIEPSTLGADNPLSLDAGDYVTIAVRDTGMGMDAETLRRAVEPFYSTKGVGKGTGLGLSMVHGLAAQSGGKLELESRPGEGTTARIWLPVAEAPHSSIEETGDDAGPELDPLHILLVDDEELVRSGTAEMLEDMGHRVDQAASGAQALQKLRDQAFDVLISDYLMPGMTGVQLIEEMRRQDNDLPVLLITGFAAFASASDAQFGRIAKPFRRGELARALAGVVSQAEKLALATEADVTPSQP</sequence>
<evidence type="ECO:0000259" key="5">
    <source>
        <dbReference type="PROSITE" id="PS50109"/>
    </source>
</evidence>
<dbReference type="Gene3D" id="3.30.450.20">
    <property type="entry name" value="PAS domain"/>
    <property type="match status" value="1"/>
</dbReference>
<dbReference type="PROSITE" id="PS50110">
    <property type="entry name" value="RESPONSE_REGULATORY"/>
    <property type="match status" value="1"/>
</dbReference>
<dbReference type="PANTHER" id="PTHR43065:SF42">
    <property type="entry name" value="TWO-COMPONENT SENSOR PPRA"/>
    <property type="match status" value="1"/>
</dbReference>
<dbReference type="Pfam" id="PF00072">
    <property type="entry name" value="Response_reg"/>
    <property type="match status" value="1"/>
</dbReference>
<dbReference type="InterPro" id="IPR035965">
    <property type="entry name" value="PAS-like_dom_sf"/>
</dbReference>
<organism evidence="8 9">
    <name type="scientific">Novosphingobium anseongense</name>
    <dbReference type="NCBI Taxonomy" id="3133436"/>
    <lineage>
        <taxon>Bacteria</taxon>
        <taxon>Pseudomonadati</taxon>
        <taxon>Pseudomonadota</taxon>
        <taxon>Alphaproteobacteria</taxon>
        <taxon>Sphingomonadales</taxon>
        <taxon>Sphingomonadaceae</taxon>
        <taxon>Novosphingobium</taxon>
    </lineage>
</organism>
<dbReference type="InterPro" id="IPR000700">
    <property type="entry name" value="PAS-assoc_C"/>
</dbReference>
<dbReference type="EMBL" id="JBBHJZ010000001">
    <property type="protein sequence ID" value="MEJ5976677.1"/>
    <property type="molecule type" value="Genomic_DNA"/>
</dbReference>
<feature type="modified residue" description="4-aspartylphosphate" evidence="4">
    <location>
        <position position="603"/>
    </location>
</feature>
<protein>
    <recommendedName>
        <fullName evidence="2">histidine kinase</fullName>
        <ecNumber evidence="2">2.7.13.3</ecNumber>
    </recommendedName>
</protein>
<dbReference type="Pfam" id="PF02518">
    <property type="entry name" value="HATPase_c"/>
    <property type="match status" value="1"/>
</dbReference>
<gene>
    <name evidence="8" type="ORF">WG901_08530</name>
</gene>